<feature type="compositionally biased region" description="Polar residues" evidence="5">
    <location>
        <begin position="19"/>
        <end position="36"/>
    </location>
</feature>
<sequence length="448" mass="49466">MSNWAAGMIFSDYAPAPSKATSEMANGASSDSSRQKQVAGLQAEASGWYEDITNPVVSQYKNEAISLNVGNGLAQASAAHPASRLVSEKQIMSQESANRGREKLSVPAVTDQLELLRTSNEDLTPSQLMEAANAWAKRNNFSPEQLQEFGHLITMVAATYIPRSQIKKFRQLDQGSFGLIYSAEYDGSTVAVKQCSSDGSQIKAKMRELLLELSVLVRIRHPNIVTFWGTAAEFPLTSGSKPYMGMVFELCHKGSLYKALHQHGGKKLPFKEKMRFALEVSRGMSYVHAKGIIHRDLNSRNVLITDQMHAKVADFGCARKLKGSALHTTTISGSPAYMAPEQLEGHDLTDRIDVWAFGVLMWEIVTDQVPWASKGNSLDALKRCICVQGDRLPLPAADRFPSGWRSQYVKMMEMTWNSNPHARPSMADMSKGLEALINQEPMSVGEFM</sequence>
<dbReference type="Pfam" id="PF07714">
    <property type="entry name" value="PK_Tyr_Ser-Thr"/>
    <property type="match status" value="1"/>
</dbReference>
<dbReference type="InterPro" id="IPR011009">
    <property type="entry name" value="Kinase-like_dom_sf"/>
</dbReference>
<evidence type="ECO:0000256" key="1">
    <source>
        <dbReference type="ARBA" id="ARBA00022679"/>
    </source>
</evidence>
<keyword evidence="4" id="KW-0067">ATP-binding</keyword>
<dbReference type="PANTHER" id="PTHR44329:SF288">
    <property type="entry name" value="MITOGEN-ACTIVATED PROTEIN KINASE KINASE KINASE 20"/>
    <property type="match status" value="1"/>
</dbReference>
<dbReference type="PRINTS" id="PR00109">
    <property type="entry name" value="TYRKINASE"/>
</dbReference>
<dbReference type="PANTHER" id="PTHR44329">
    <property type="entry name" value="SERINE/THREONINE-PROTEIN KINASE TNNI3K-RELATED"/>
    <property type="match status" value="1"/>
</dbReference>
<dbReference type="InterPro" id="IPR001245">
    <property type="entry name" value="Ser-Thr/Tyr_kinase_cat_dom"/>
</dbReference>
<dbReference type="OMA" id="EEANMMA"/>
<dbReference type="GO" id="GO:0005524">
    <property type="term" value="F:ATP binding"/>
    <property type="evidence" value="ECO:0007669"/>
    <property type="project" value="UniProtKB-KW"/>
</dbReference>
<evidence type="ECO:0000259" key="6">
    <source>
        <dbReference type="PROSITE" id="PS50011"/>
    </source>
</evidence>
<evidence type="ECO:0000256" key="3">
    <source>
        <dbReference type="ARBA" id="ARBA00022777"/>
    </source>
</evidence>
<dbReference type="GO" id="GO:0004674">
    <property type="term" value="F:protein serine/threonine kinase activity"/>
    <property type="evidence" value="ECO:0007669"/>
    <property type="project" value="TreeGrafter"/>
</dbReference>
<gene>
    <name evidence="7" type="ORF">GTHE00462_LOCUS37698</name>
</gene>
<accession>A0A7S4PKY4</accession>
<keyword evidence="1" id="KW-0808">Transferase</keyword>
<name>A0A7S4PKY4_GUITH</name>
<dbReference type="InterPro" id="IPR051681">
    <property type="entry name" value="Ser/Thr_Kinases-Pseudokinases"/>
</dbReference>
<keyword evidence="2" id="KW-0547">Nucleotide-binding</keyword>
<dbReference type="AlphaFoldDB" id="A0A7S4PKY4"/>
<evidence type="ECO:0000256" key="5">
    <source>
        <dbReference type="SAM" id="MobiDB-lite"/>
    </source>
</evidence>
<dbReference type="Gene3D" id="1.10.510.10">
    <property type="entry name" value="Transferase(Phosphotransferase) domain 1"/>
    <property type="match status" value="1"/>
</dbReference>
<reference evidence="7" key="1">
    <citation type="submission" date="2021-01" db="EMBL/GenBank/DDBJ databases">
        <authorList>
            <person name="Corre E."/>
            <person name="Pelletier E."/>
            <person name="Niang G."/>
            <person name="Scheremetjew M."/>
            <person name="Finn R."/>
            <person name="Kale V."/>
            <person name="Holt S."/>
            <person name="Cochrane G."/>
            <person name="Meng A."/>
            <person name="Brown T."/>
            <person name="Cohen L."/>
        </authorList>
    </citation>
    <scope>NUCLEOTIDE SEQUENCE</scope>
    <source>
        <strain evidence="7">CCMP 2712</strain>
    </source>
</reference>
<feature type="region of interest" description="Disordered" evidence="5">
    <location>
        <begin position="19"/>
        <end position="39"/>
    </location>
</feature>
<evidence type="ECO:0000313" key="7">
    <source>
        <dbReference type="EMBL" id="CAE2338510.1"/>
    </source>
</evidence>
<dbReference type="InterPro" id="IPR000719">
    <property type="entry name" value="Prot_kinase_dom"/>
</dbReference>
<dbReference type="EMBL" id="HBKN01048264">
    <property type="protein sequence ID" value="CAE2338510.1"/>
    <property type="molecule type" value="Transcribed_RNA"/>
</dbReference>
<keyword evidence="3" id="KW-0418">Kinase</keyword>
<feature type="domain" description="Protein kinase" evidence="6">
    <location>
        <begin position="166"/>
        <end position="437"/>
    </location>
</feature>
<proteinExistence type="predicted"/>
<evidence type="ECO:0000256" key="2">
    <source>
        <dbReference type="ARBA" id="ARBA00022741"/>
    </source>
</evidence>
<dbReference type="PROSITE" id="PS50011">
    <property type="entry name" value="PROTEIN_KINASE_DOM"/>
    <property type="match status" value="1"/>
</dbReference>
<protein>
    <recommendedName>
        <fullName evidence="6">Protein kinase domain-containing protein</fullName>
    </recommendedName>
</protein>
<organism evidence="7">
    <name type="scientific">Guillardia theta</name>
    <name type="common">Cryptophyte</name>
    <name type="synonym">Cryptomonas phi</name>
    <dbReference type="NCBI Taxonomy" id="55529"/>
    <lineage>
        <taxon>Eukaryota</taxon>
        <taxon>Cryptophyceae</taxon>
        <taxon>Pyrenomonadales</taxon>
        <taxon>Geminigeraceae</taxon>
        <taxon>Guillardia</taxon>
    </lineage>
</organism>
<evidence type="ECO:0000256" key="4">
    <source>
        <dbReference type="ARBA" id="ARBA00022840"/>
    </source>
</evidence>
<dbReference type="SUPFAM" id="SSF56112">
    <property type="entry name" value="Protein kinase-like (PK-like)"/>
    <property type="match status" value="1"/>
</dbReference>